<feature type="compositionally biased region" description="Low complexity" evidence="6">
    <location>
        <begin position="152"/>
        <end position="165"/>
    </location>
</feature>
<feature type="compositionally biased region" description="Low complexity" evidence="6">
    <location>
        <begin position="10"/>
        <end position="23"/>
    </location>
</feature>
<dbReference type="InterPro" id="IPR002189">
    <property type="entry name" value="CapZ_alpha"/>
</dbReference>
<evidence type="ECO:0000256" key="3">
    <source>
        <dbReference type="ARBA" id="ARBA00022467"/>
    </source>
</evidence>
<keyword evidence="4" id="KW-0009">Actin-binding</keyword>
<keyword evidence="3" id="KW-0117">Actin capping</keyword>
<reference evidence="7 8" key="1">
    <citation type="submission" date="2016-08" db="EMBL/GenBank/DDBJ databases">
        <title>Whole genome shotgun sequence of Pichia membranifaciens KS47-1.</title>
        <authorList>
            <person name="Konishi M."/>
            <person name="Ishida M."/>
            <person name="Arakawa T."/>
            <person name="Kato Y."/>
            <person name="Horiuchi J."/>
        </authorList>
    </citation>
    <scope>NUCLEOTIDE SEQUENCE [LARGE SCALE GENOMIC DNA]</scope>
    <source>
        <strain evidence="7 8">KS47-1</strain>
    </source>
</reference>
<feature type="compositionally biased region" description="Low complexity" evidence="6">
    <location>
        <begin position="113"/>
        <end position="127"/>
    </location>
</feature>
<dbReference type="Pfam" id="PF01267">
    <property type="entry name" value="F-actin_cap_A"/>
    <property type="match status" value="1"/>
</dbReference>
<name>A0A1Q2YFA2_9ASCO</name>
<dbReference type="EMBL" id="BDGI01000061">
    <property type="protein sequence ID" value="GAV28204.1"/>
    <property type="molecule type" value="Genomic_DNA"/>
</dbReference>
<dbReference type="SUPFAM" id="SSF90096">
    <property type="entry name" value="Subunits of heterodimeric actin filament capping protein Capz"/>
    <property type="match status" value="1"/>
</dbReference>
<evidence type="ECO:0000256" key="6">
    <source>
        <dbReference type="SAM" id="MobiDB-lite"/>
    </source>
</evidence>
<dbReference type="PANTHER" id="PTHR10653:SF0">
    <property type="entry name" value="F-ACTIN-CAPPING PROTEIN SUBUNIT ALPHA"/>
    <property type="match status" value="1"/>
</dbReference>
<proteinExistence type="inferred from homology"/>
<dbReference type="InterPro" id="IPR017865">
    <property type="entry name" value="F-actin_cap_asu_CS"/>
</dbReference>
<dbReference type="InterPro" id="IPR037282">
    <property type="entry name" value="CapZ_alpha/beta"/>
</dbReference>
<dbReference type="PROSITE" id="PS00748">
    <property type="entry name" value="F_ACTIN_CAPPING_A_1"/>
    <property type="match status" value="1"/>
</dbReference>
<evidence type="ECO:0000313" key="8">
    <source>
        <dbReference type="Proteomes" id="UP000186136"/>
    </source>
</evidence>
<evidence type="ECO:0000256" key="4">
    <source>
        <dbReference type="ARBA" id="ARBA00023203"/>
    </source>
</evidence>
<feature type="compositionally biased region" description="Polar residues" evidence="6">
    <location>
        <begin position="166"/>
        <end position="179"/>
    </location>
</feature>
<comment type="similarity">
    <text evidence="1">Belongs to the F-actin-capping protein alpha subunit family.</text>
</comment>
<keyword evidence="8" id="KW-1185">Reference proteome</keyword>
<dbReference type="GO" id="GO:0051015">
    <property type="term" value="F:actin filament binding"/>
    <property type="evidence" value="ECO:0007669"/>
    <property type="project" value="TreeGrafter"/>
</dbReference>
<dbReference type="OrthoDB" id="340550at2759"/>
<dbReference type="GO" id="GO:0030036">
    <property type="term" value="P:actin cytoskeleton organization"/>
    <property type="evidence" value="ECO:0007669"/>
    <property type="project" value="TreeGrafter"/>
</dbReference>
<evidence type="ECO:0000256" key="1">
    <source>
        <dbReference type="ARBA" id="ARBA00010479"/>
    </source>
</evidence>
<evidence type="ECO:0000313" key="7">
    <source>
        <dbReference type="EMBL" id="GAV28204.1"/>
    </source>
</evidence>
<dbReference type="GO" id="GO:0051016">
    <property type="term" value="P:barbed-end actin filament capping"/>
    <property type="evidence" value="ECO:0007669"/>
    <property type="project" value="InterPro"/>
</dbReference>
<dbReference type="GO" id="GO:0008290">
    <property type="term" value="C:F-actin capping protein complex"/>
    <property type="evidence" value="ECO:0007669"/>
    <property type="project" value="InterPro"/>
</dbReference>
<dbReference type="InterPro" id="IPR042489">
    <property type="entry name" value="CapZ_alpha_1"/>
</dbReference>
<dbReference type="GO" id="GO:0030479">
    <property type="term" value="C:actin cortical patch"/>
    <property type="evidence" value="ECO:0007669"/>
    <property type="project" value="TreeGrafter"/>
</dbReference>
<evidence type="ECO:0000256" key="2">
    <source>
        <dbReference type="ARBA" id="ARBA00014038"/>
    </source>
</evidence>
<comment type="function">
    <text evidence="5">F-actin-capping proteins bind in a Ca(2+)-independent manner to the fast growing ends of actin filaments (barbed end) thereby blocking the exchange of subunits at these ends. Unlike other capping proteins (such as gelsolin and severin), these proteins do not sever actin filaments.</text>
</comment>
<dbReference type="PANTHER" id="PTHR10653">
    <property type="entry name" value="F-ACTIN-CAPPING PROTEIN SUBUNIT ALPHA"/>
    <property type="match status" value="1"/>
</dbReference>
<dbReference type="PRINTS" id="PR00191">
    <property type="entry name" value="FACTINCAPA"/>
</dbReference>
<feature type="compositionally biased region" description="Basic and acidic residues" evidence="6">
    <location>
        <begin position="129"/>
        <end position="139"/>
    </location>
</feature>
<feature type="compositionally biased region" description="Acidic residues" evidence="6">
    <location>
        <begin position="52"/>
        <end position="81"/>
    </location>
</feature>
<feature type="region of interest" description="Disordered" evidence="6">
    <location>
        <begin position="1"/>
        <end position="179"/>
    </location>
</feature>
<dbReference type="InterPro" id="IPR042276">
    <property type="entry name" value="CapZ_alpha/beta_2"/>
</dbReference>
<gene>
    <name evidence="7" type="ORF">PMKS-001674</name>
</gene>
<organism evidence="7 8">
    <name type="scientific">Pichia membranifaciens</name>
    <dbReference type="NCBI Taxonomy" id="4926"/>
    <lineage>
        <taxon>Eukaryota</taxon>
        <taxon>Fungi</taxon>
        <taxon>Dikarya</taxon>
        <taxon>Ascomycota</taxon>
        <taxon>Saccharomycotina</taxon>
        <taxon>Pichiomycetes</taxon>
        <taxon>Pichiales</taxon>
        <taxon>Pichiaceae</taxon>
        <taxon>Pichia</taxon>
    </lineage>
</organism>
<dbReference type="AlphaFoldDB" id="A0A1Q2YFA2"/>
<accession>A0A1Q2YFA2</accession>
<evidence type="ECO:0000256" key="5">
    <source>
        <dbReference type="ARBA" id="ARBA00025389"/>
    </source>
</evidence>
<dbReference type="Proteomes" id="UP000186136">
    <property type="component" value="Unassembled WGS sequence"/>
</dbReference>
<feature type="compositionally biased region" description="Acidic residues" evidence="6">
    <location>
        <begin position="88"/>
        <end position="103"/>
    </location>
</feature>
<comment type="caution">
    <text evidence="7">The sequence shown here is derived from an EMBL/GenBank/DDBJ whole genome shotgun (WGS) entry which is preliminary data.</text>
</comment>
<protein>
    <recommendedName>
        <fullName evidence="2">F-actin-capping protein subunit alpha</fullName>
    </recommendedName>
</protein>
<dbReference type="Gene3D" id="3.90.1150.210">
    <property type="entry name" value="F-actin capping protein, beta subunit"/>
    <property type="match status" value="1"/>
</dbReference>
<sequence length="457" mass="50381">MFRKKKTLKSAPDASAASNSSNINHHKRPESADDQNIVMLTKNMANSHIDTDYDVDEGLDGEDYEGSDDDELVDDDEDEYEISVHLDDENDEHDSDTESDNDDDRNGNGATDNTGINNGNAFNNLGNCHEAKGVHELQKPNESTPGIKNRSSESSRSTGSLQSTTNKINTANTTPQDTMASEVESIVREIVKTSPPGDDSTIIGDVKALLNNADADKLIAGVLREHYTTELTEDGKKGGDSKLVRLSSGQHTIVSKYNLSGIKFFDIQQGIVFDYDFINGRVIDVEEGLPPGIDRKSVEKFQGQLDDYVAAHYNELSHGMVIPGANDGLTVLIVGEKLNDSNFYNGKWAAVYEWDEQSGKLSAVVKVRVHYYEDGNVVMNTAKEEDLGQVSSAAAVIDKIAQYEKSYELSVLKKVNILNEEKFKNLRRLMPISRSKIQWGRAIGNYKLGQDVVGGRH</sequence>
<dbReference type="Gene3D" id="3.30.1140.60">
    <property type="entry name" value="F-actin capping protein, alpha subunit"/>
    <property type="match status" value="1"/>
</dbReference>